<dbReference type="PROSITE" id="PS51257">
    <property type="entry name" value="PROKAR_LIPOPROTEIN"/>
    <property type="match status" value="1"/>
</dbReference>
<evidence type="ECO:0000256" key="5">
    <source>
        <dbReference type="ARBA" id="ARBA00022729"/>
    </source>
</evidence>
<dbReference type="GO" id="GO:0098552">
    <property type="term" value="C:side of membrane"/>
    <property type="evidence" value="ECO:0007669"/>
    <property type="project" value="UniProtKB-KW"/>
</dbReference>
<comment type="subcellular location">
    <subcellularLocation>
        <location evidence="1">Membrane</location>
        <topology evidence="1">Lipid-anchor</topology>
        <topology evidence="1">GPI-anchor</topology>
    </subcellularLocation>
</comment>
<dbReference type="InterPro" id="IPR018363">
    <property type="entry name" value="CD59_antigen_CS"/>
</dbReference>
<reference evidence="15" key="1">
    <citation type="submission" date="2025-08" db="UniProtKB">
        <authorList>
            <consortium name="Ensembl"/>
        </authorList>
    </citation>
    <scope>IDENTIFICATION</scope>
</reference>
<dbReference type="Proteomes" id="UP000694555">
    <property type="component" value="Unplaced"/>
</dbReference>
<accession>A0A8C0HHH3</accession>
<evidence type="ECO:0000256" key="10">
    <source>
        <dbReference type="ARBA" id="ARBA00029920"/>
    </source>
</evidence>
<dbReference type="InterPro" id="IPR045860">
    <property type="entry name" value="Snake_toxin-like_sf"/>
</dbReference>
<organism evidence="15 16">
    <name type="scientific">Buteo japonicus</name>
    <dbReference type="NCBI Taxonomy" id="224669"/>
    <lineage>
        <taxon>Eukaryota</taxon>
        <taxon>Metazoa</taxon>
        <taxon>Chordata</taxon>
        <taxon>Craniata</taxon>
        <taxon>Vertebrata</taxon>
        <taxon>Euteleostomi</taxon>
        <taxon>Archelosauria</taxon>
        <taxon>Archosauria</taxon>
        <taxon>Dinosauria</taxon>
        <taxon>Saurischia</taxon>
        <taxon>Theropoda</taxon>
        <taxon>Coelurosauria</taxon>
        <taxon>Aves</taxon>
        <taxon>Neognathae</taxon>
        <taxon>Neoaves</taxon>
        <taxon>Telluraves</taxon>
        <taxon>Accipitrimorphae</taxon>
        <taxon>Accipitriformes</taxon>
        <taxon>Accipitridae</taxon>
        <taxon>Accipitrinae</taxon>
        <taxon>Buteo</taxon>
    </lineage>
</organism>
<feature type="chain" id="PRO_5034853033" description="CD59 glycoprotein" evidence="13">
    <location>
        <begin position="25"/>
        <end position="119"/>
    </location>
</feature>
<dbReference type="PROSITE" id="PS00983">
    <property type="entry name" value="LY6_UPAR"/>
    <property type="match status" value="1"/>
</dbReference>
<dbReference type="CDD" id="cd23554">
    <property type="entry name" value="TFP_LU_ECD_CD59"/>
    <property type="match status" value="1"/>
</dbReference>
<evidence type="ECO:0000259" key="14">
    <source>
        <dbReference type="SMART" id="SM00134"/>
    </source>
</evidence>
<keyword evidence="5 13" id="KW-0732">Signal</keyword>
<evidence type="ECO:0000313" key="15">
    <source>
        <dbReference type="Ensembl" id="ENSBJAP00000006846.1"/>
    </source>
</evidence>
<dbReference type="Gene3D" id="2.10.60.10">
    <property type="entry name" value="CD59"/>
    <property type="match status" value="1"/>
</dbReference>
<sequence length="119" mass="13435">MIKMNCVILTACIVLVAFCSCGYALRCYHCENSPSLCKTNSTCLASEDTCLQMKFGKLRTFACWKASQCSVNDIAEFFQLDNFEFFCCQHDLCNESTITRVNKAAFSIASVMTMLWMLL</sequence>
<evidence type="ECO:0000256" key="1">
    <source>
        <dbReference type="ARBA" id="ARBA00004589"/>
    </source>
</evidence>
<dbReference type="InterPro" id="IPR056949">
    <property type="entry name" value="CD59"/>
</dbReference>
<keyword evidence="16" id="KW-1185">Reference proteome</keyword>
<feature type="signal peptide" evidence="13">
    <location>
        <begin position="1"/>
        <end position="24"/>
    </location>
</feature>
<evidence type="ECO:0000256" key="8">
    <source>
        <dbReference type="ARBA" id="ARBA00023180"/>
    </source>
</evidence>
<comment type="subunit">
    <text evidence="2">Interacts with T-cell surface antigen CD2.</text>
</comment>
<evidence type="ECO:0000256" key="13">
    <source>
        <dbReference type="SAM" id="SignalP"/>
    </source>
</evidence>
<proteinExistence type="predicted"/>
<evidence type="ECO:0000256" key="6">
    <source>
        <dbReference type="ARBA" id="ARBA00023136"/>
    </source>
</evidence>
<evidence type="ECO:0000256" key="3">
    <source>
        <dbReference type="ARBA" id="ARBA00015038"/>
    </source>
</evidence>
<dbReference type="SUPFAM" id="SSF57302">
    <property type="entry name" value="Snake toxin-like"/>
    <property type="match status" value="1"/>
</dbReference>
<evidence type="ECO:0000256" key="12">
    <source>
        <dbReference type="ARBA" id="ARBA00031867"/>
    </source>
</evidence>
<protein>
    <recommendedName>
        <fullName evidence="3">CD59 glycoprotein</fullName>
    </recommendedName>
    <alternativeName>
        <fullName evidence="11">MAC-inhibitory protein</fullName>
    </alternativeName>
    <alternativeName>
        <fullName evidence="12">Membrane attack complex inhibition factor</fullName>
    </alternativeName>
    <alternativeName>
        <fullName evidence="10">Protectin</fullName>
    </alternativeName>
</protein>
<keyword evidence="4" id="KW-0336">GPI-anchor</keyword>
<keyword evidence="9" id="KW-0449">Lipoprotein</keyword>
<dbReference type="InterPro" id="IPR016054">
    <property type="entry name" value="LY6_UPA_recep-like"/>
</dbReference>
<dbReference type="AlphaFoldDB" id="A0A8C0HHH3"/>
<keyword evidence="8" id="KW-0325">Glycoprotein</keyword>
<feature type="domain" description="UPAR/Ly6" evidence="14">
    <location>
        <begin position="25"/>
        <end position="105"/>
    </location>
</feature>
<evidence type="ECO:0000256" key="7">
    <source>
        <dbReference type="ARBA" id="ARBA00023157"/>
    </source>
</evidence>
<keyword evidence="6" id="KW-0472">Membrane</keyword>
<evidence type="ECO:0000313" key="16">
    <source>
        <dbReference type="Proteomes" id="UP000694555"/>
    </source>
</evidence>
<dbReference type="GO" id="GO:0030154">
    <property type="term" value="P:cell differentiation"/>
    <property type="evidence" value="ECO:0007669"/>
    <property type="project" value="UniProtKB-ARBA"/>
</dbReference>
<evidence type="ECO:0000256" key="2">
    <source>
        <dbReference type="ARBA" id="ARBA00011481"/>
    </source>
</evidence>
<dbReference type="Ensembl" id="ENSBJAT00000007047.1">
    <property type="protein sequence ID" value="ENSBJAP00000006846.1"/>
    <property type="gene ID" value="ENSBJAG00000004887.1"/>
</dbReference>
<dbReference type="SMART" id="SM00134">
    <property type="entry name" value="LU"/>
    <property type="match status" value="1"/>
</dbReference>
<name>A0A8C0HHH3_9AVES</name>
<evidence type="ECO:0000256" key="4">
    <source>
        <dbReference type="ARBA" id="ARBA00022622"/>
    </source>
</evidence>
<evidence type="ECO:0000256" key="11">
    <source>
        <dbReference type="ARBA" id="ARBA00031590"/>
    </source>
</evidence>
<keyword evidence="7" id="KW-1015">Disulfide bond</keyword>
<reference evidence="15" key="2">
    <citation type="submission" date="2025-09" db="UniProtKB">
        <authorList>
            <consortium name="Ensembl"/>
        </authorList>
    </citation>
    <scope>IDENTIFICATION</scope>
</reference>
<dbReference type="Pfam" id="PF25152">
    <property type="entry name" value="CD59"/>
    <property type="match status" value="1"/>
</dbReference>
<evidence type="ECO:0000256" key="9">
    <source>
        <dbReference type="ARBA" id="ARBA00023288"/>
    </source>
</evidence>